<dbReference type="Pfam" id="PF13426">
    <property type="entry name" value="PAS_9"/>
    <property type="match status" value="1"/>
</dbReference>
<keyword evidence="14" id="KW-1185">Reference proteome</keyword>
<dbReference type="Gene3D" id="3.30.565.10">
    <property type="entry name" value="Histidine kinase-like ATPase, C-terminal domain"/>
    <property type="match status" value="1"/>
</dbReference>
<dbReference type="PRINTS" id="PR00344">
    <property type="entry name" value="BCTRLSENSOR"/>
</dbReference>
<evidence type="ECO:0000256" key="4">
    <source>
        <dbReference type="ARBA" id="ARBA00022679"/>
    </source>
</evidence>
<keyword evidence="9" id="KW-1133">Transmembrane helix</keyword>
<dbReference type="SMART" id="SM00091">
    <property type="entry name" value="PAS"/>
    <property type="match status" value="1"/>
</dbReference>
<keyword evidence="5" id="KW-0547">Nucleotide-binding</keyword>
<dbReference type="PROSITE" id="PS50113">
    <property type="entry name" value="PAC"/>
    <property type="match status" value="1"/>
</dbReference>
<dbReference type="EC" id="2.7.13.3" evidence="2"/>
<accession>A0ABY3C5K2</accession>
<evidence type="ECO:0000256" key="2">
    <source>
        <dbReference type="ARBA" id="ARBA00012438"/>
    </source>
</evidence>
<keyword evidence="3" id="KW-0597">Phosphoprotein</keyword>
<feature type="domain" description="PAS" evidence="11">
    <location>
        <begin position="89"/>
        <end position="159"/>
    </location>
</feature>
<feature type="transmembrane region" description="Helical" evidence="9">
    <location>
        <begin position="55"/>
        <end position="73"/>
    </location>
</feature>
<dbReference type="Pfam" id="PF02518">
    <property type="entry name" value="HATPase_c"/>
    <property type="match status" value="1"/>
</dbReference>
<dbReference type="Proteomes" id="UP000733744">
    <property type="component" value="Unassembled WGS sequence"/>
</dbReference>
<evidence type="ECO:0000256" key="8">
    <source>
        <dbReference type="ARBA" id="ARBA00023012"/>
    </source>
</evidence>
<evidence type="ECO:0000256" key="9">
    <source>
        <dbReference type="SAM" id="Phobius"/>
    </source>
</evidence>
<dbReference type="InterPro" id="IPR036097">
    <property type="entry name" value="HisK_dim/P_sf"/>
</dbReference>
<evidence type="ECO:0000313" key="14">
    <source>
        <dbReference type="Proteomes" id="UP000733744"/>
    </source>
</evidence>
<dbReference type="PROSITE" id="PS50109">
    <property type="entry name" value="HIS_KIN"/>
    <property type="match status" value="1"/>
</dbReference>
<feature type="domain" description="PAC" evidence="12">
    <location>
        <begin position="166"/>
        <end position="216"/>
    </location>
</feature>
<dbReference type="InterPro" id="IPR036890">
    <property type="entry name" value="HATPase_C_sf"/>
</dbReference>
<comment type="caution">
    <text evidence="13">The sequence shown here is derived from an EMBL/GenBank/DDBJ whole genome shotgun (WGS) entry which is preliminary data.</text>
</comment>
<keyword evidence="9" id="KW-0812">Transmembrane</keyword>
<dbReference type="SUPFAM" id="SSF55874">
    <property type="entry name" value="ATPase domain of HSP90 chaperone/DNA topoisomerase II/histidine kinase"/>
    <property type="match status" value="1"/>
</dbReference>
<dbReference type="InterPro" id="IPR003661">
    <property type="entry name" value="HisK_dim/P_dom"/>
</dbReference>
<evidence type="ECO:0000259" key="10">
    <source>
        <dbReference type="PROSITE" id="PS50109"/>
    </source>
</evidence>
<dbReference type="SMART" id="SM00387">
    <property type="entry name" value="HATPase_c"/>
    <property type="match status" value="1"/>
</dbReference>
<dbReference type="InterPro" id="IPR005467">
    <property type="entry name" value="His_kinase_dom"/>
</dbReference>
<keyword evidence="6" id="KW-0418">Kinase</keyword>
<evidence type="ECO:0000259" key="12">
    <source>
        <dbReference type="PROSITE" id="PS50113"/>
    </source>
</evidence>
<reference evidence="13 14" key="1">
    <citation type="journal article" date="2019" name="Antonie Van Leeuwenhoek">
        <title>Description of 'Ca. Methylobacter oryzae' KRF1, a novel species from the environmentally important Methylobacter clade 2.</title>
        <authorList>
            <person name="Khatri K."/>
            <person name="Mohite J.A."/>
            <person name="Pandit P.S."/>
            <person name="Bahulikar R."/>
            <person name="Rahalkar M.C."/>
        </authorList>
    </citation>
    <scope>NUCLEOTIDE SEQUENCE [LARGE SCALE GENOMIC DNA]</scope>
    <source>
        <strain evidence="13 14">KRF1</strain>
    </source>
</reference>
<dbReference type="Gene3D" id="3.30.450.20">
    <property type="entry name" value="PAS domain"/>
    <property type="match status" value="1"/>
</dbReference>
<dbReference type="InterPro" id="IPR035965">
    <property type="entry name" value="PAS-like_dom_sf"/>
</dbReference>
<dbReference type="NCBIfam" id="TIGR00229">
    <property type="entry name" value="sensory_box"/>
    <property type="match status" value="1"/>
</dbReference>
<evidence type="ECO:0000256" key="6">
    <source>
        <dbReference type="ARBA" id="ARBA00022777"/>
    </source>
</evidence>
<dbReference type="RefSeq" id="WP_127029534.1">
    <property type="nucleotide sequence ID" value="NZ_RYFG02000121.1"/>
</dbReference>
<dbReference type="PANTHER" id="PTHR43065:SF46">
    <property type="entry name" value="C4-DICARBOXYLATE TRANSPORT SENSOR PROTEIN DCTB"/>
    <property type="match status" value="1"/>
</dbReference>
<name>A0ABY3C5K2_9GAMM</name>
<feature type="domain" description="Histidine kinase" evidence="10">
    <location>
        <begin position="229"/>
        <end position="475"/>
    </location>
</feature>
<evidence type="ECO:0000256" key="1">
    <source>
        <dbReference type="ARBA" id="ARBA00000085"/>
    </source>
</evidence>
<dbReference type="EMBL" id="RYFG02000121">
    <property type="protein sequence ID" value="TRW89570.1"/>
    <property type="molecule type" value="Genomic_DNA"/>
</dbReference>
<keyword evidence="7" id="KW-0067">ATP-binding</keyword>
<dbReference type="PANTHER" id="PTHR43065">
    <property type="entry name" value="SENSOR HISTIDINE KINASE"/>
    <property type="match status" value="1"/>
</dbReference>
<dbReference type="InterPro" id="IPR000014">
    <property type="entry name" value="PAS"/>
</dbReference>
<dbReference type="Gene3D" id="1.10.287.130">
    <property type="match status" value="1"/>
</dbReference>
<dbReference type="CDD" id="cd00082">
    <property type="entry name" value="HisKA"/>
    <property type="match status" value="1"/>
</dbReference>
<dbReference type="InterPro" id="IPR004358">
    <property type="entry name" value="Sig_transdc_His_kin-like_C"/>
</dbReference>
<dbReference type="SUPFAM" id="SSF55785">
    <property type="entry name" value="PYP-like sensor domain (PAS domain)"/>
    <property type="match status" value="1"/>
</dbReference>
<sequence length="477" mass="53172">MSKLWLRYPVRLPTILATLFGFLFPISTILLLLWHDKMAFSWGNIAALHHLHYDLLIVWTAPLILGCFGNFSGKTSWLLKQKMDSLEQHSTQLNTILDTAASAIVSIDKTGAILSFNHAAERIFGYAASEIIGKNINCLMPAAVAAQHDLYLQRYLETKKANILGNRREVEAQRKNGEIFPVLLRVNPMELDGELFFSGLIDDISETRALQAQLGQAQKLEAIGQLASGVAHEINTPIQYIGDNLSALHDNFIDIIDYQNALRDLVDQSRKPELDALQDKYDMAFILEDSPKAIRQAKEGVERVAEIVKAMKAFSHIEQGQHKQTIDLHEALKSALTISRNGYKYIAEIETDFSPDVATIECYASELNQVFLNLIINAAHAIEEKKAGMGLIRIATRKQGNMVEILVQDNGAGIPEEIQEKVFNLFFTTKEVGKGTGQGLSLSHSIIVEKHRGKLFFESNAGIGTTFHIQLPVRLAD</sequence>
<keyword evidence="8" id="KW-0902">Two-component regulatory system</keyword>
<evidence type="ECO:0000256" key="3">
    <source>
        <dbReference type="ARBA" id="ARBA00022553"/>
    </source>
</evidence>
<proteinExistence type="predicted"/>
<comment type="catalytic activity">
    <reaction evidence="1">
        <text>ATP + protein L-histidine = ADP + protein N-phospho-L-histidine.</text>
        <dbReference type="EC" id="2.7.13.3"/>
    </reaction>
</comment>
<dbReference type="PROSITE" id="PS50112">
    <property type="entry name" value="PAS"/>
    <property type="match status" value="1"/>
</dbReference>
<protein>
    <recommendedName>
        <fullName evidence="2">histidine kinase</fullName>
        <ecNumber evidence="2">2.7.13.3</ecNumber>
    </recommendedName>
</protein>
<keyword evidence="9" id="KW-0472">Membrane</keyword>
<evidence type="ECO:0000256" key="5">
    <source>
        <dbReference type="ARBA" id="ARBA00022741"/>
    </source>
</evidence>
<evidence type="ECO:0000259" key="11">
    <source>
        <dbReference type="PROSITE" id="PS50112"/>
    </source>
</evidence>
<organism evidence="13 14">
    <name type="scientific">Candidatus Methylobacter oryzae</name>
    <dbReference type="NCBI Taxonomy" id="2497749"/>
    <lineage>
        <taxon>Bacteria</taxon>
        <taxon>Pseudomonadati</taxon>
        <taxon>Pseudomonadota</taxon>
        <taxon>Gammaproteobacteria</taxon>
        <taxon>Methylococcales</taxon>
        <taxon>Methylococcaceae</taxon>
        <taxon>Methylobacter</taxon>
    </lineage>
</organism>
<keyword evidence="4" id="KW-0808">Transferase</keyword>
<dbReference type="InterPro" id="IPR000700">
    <property type="entry name" value="PAS-assoc_C"/>
</dbReference>
<gene>
    <name evidence="13" type="ORF">EKO24_021140</name>
</gene>
<dbReference type="CDD" id="cd00130">
    <property type="entry name" value="PAS"/>
    <property type="match status" value="1"/>
</dbReference>
<evidence type="ECO:0000256" key="7">
    <source>
        <dbReference type="ARBA" id="ARBA00022840"/>
    </source>
</evidence>
<feature type="transmembrane region" description="Helical" evidence="9">
    <location>
        <begin position="12"/>
        <end position="35"/>
    </location>
</feature>
<dbReference type="InterPro" id="IPR003594">
    <property type="entry name" value="HATPase_dom"/>
</dbReference>
<dbReference type="SUPFAM" id="SSF47384">
    <property type="entry name" value="Homodimeric domain of signal transducing histidine kinase"/>
    <property type="match status" value="1"/>
</dbReference>
<evidence type="ECO:0000313" key="13">
    <source>
        <dbReference type="EMBL" id="TRW89570.1"/>
    </source>
</evidence>